<evidence type="ECO:0000313" key="2">
    <source>
        <dbReference type="Proteomes" id="UP000029525"/>
    </source>
</evidence>
<name>A0A096BMU4_9BACT</name>
<dbReference type="EMBL" id="JRNQ01000053">
    <property type="protein sequence ID" value="KGF44027.1"/>
    <property type="molecule type" value="Genomic_DNA"/>
</dbReference>
<sequence>MKEDRRTNRINLHLNNREMELFKAKAKNYRQMSAMIRDAVAQFDDIGTVKRIESLNNLADLITNFNHEISKQGGNLNQITKRANELIYQSELNETYYKEVFLPQILLLQKTMKEIKKQQADIFKKLLNI</sequence>
<reference evidence="1 2" key="1">
    <citation type="submission" date="2014-07" db="EMBL/GenBank/DDBJ databases">
        <authorList>
            <person name="McCorrison J."/>
            <person name="Sanka R."/>
            <person name="Torralba M."/>
            <person name="Gillis M."/>
            <person name="Haft D.H."/>
            <person name="Methe B."/>
            <person name="Sutton G."/>
            <person name="Nelson K.E."/>
        </authorList>
    </citation>
    <scope>NUCLEOTIDE SEQUENCE [LARGE SCALE GENOMIC DNA]</scope>
    <source>
        <strain evidence="1 2">DNF00320</strain>
    </source>
</reference>
<dbReference type="RefSeq" id="WP_036867686.1">
    <property type="nucleotide sequence ID" value="NZ_JRNQ01000053.1"/>
</dbReference>
<proteinExistence type="predicted"/>
<dbReference type="AlphaFoldDB" id="A0A096BMU4"/>
<evidence type="ECO:0000313" key="1">
    <source>
        <dbReference type="EMBL" id="KGF44027.1"/>
    </source>
</evidence>
<dbReference type="OrthoDB" id="1071054at2"/>
<accession>A0A096BMU4</accession>
<dbReference type="Proteomes" id="UP000029525">
    <property type="component" value="Unassembled WGS sequence"/>
</dbReference>
<comment type="caution">
    <text evidence="1">The sequence shown here is derived from an EMBL/GenBank/DDBJ whole genome shotgun (WGS) entry which is preliminary data.</text>
</comment>
<organism evidence="1 2">
    <name type="scientific">Prevotella bivia DNF00320</name>
    <dbReference type="NCBI Taxonomy" id="1401068"/>
    <lineage>
        <taxon>Bacteria</taxon>
        <taxon>Pseudomonadati</taxon>
        <taxon>Bacteroidota</taxon>
        <taxon>Bacteroidia</taxon>
        <taxon>Bacteroidales</taxon>
        <taxon>Prevotellaceae</taxon>
        <taxon>Prevotella</taxon>
    </lineage>
</organism>
<protein>
    <submittedName>
        <fullName evidence="1">Mobilization protein</fullName>
    </submittedName>
</protein>
<gene>
    <name evidence="1" type="ORF">HMPREF0647_08315</name>
</gene>